<reference evidence="2 3" key="1">
    <citation type="journal article" date="2013" name="BMC Genomics">
        <title>Reconstruction of the lipid metabolism for the microalga Monoraphidium neglectum from its genome sequence reveals characteristics suitable for biofuel production.</title>
        <authorList>
            <person name="Bogen C."/>
            <person name="Al-Dilaimi A."/>
            <person name="Albersmeier A."/>
            <person name="Wichmann J."/>
            <person name="Grundmann M."/>
            <person name="Rupp O."/>
            <person name="Lauersen K.J."/>
            <person name="Blifernez-Klassen O."/>
            <person name="Kalinowski J."/>
            <person name="Goesmann A."/>
            <person name="Mussgnug J.H."/>
            <person name="Kruse O."/>
        </authorList>
    </citation>
    <scope>NUCLEOTIDE SEQUENCE [LARGE SCALE GENOMIC DNA]</scope>
    <source>
        <strain evidence="2 3">SAG 48.87</strain>
    </source>
</reference>
<dbReference type="AlphaFoldDB" id="A0A0D2LSG5"/>
<evidence type="ECO:0000256" key="1">
    <source>
        <dbReference type="SAM" id="MobiDB-lite"/>
    </source>
</evidence>
<accession>A0A0D2LSG5</accession>
<dbReference type="RefSeq" id="XP_013891741.1">
    <property type="nucleotide sequence ID" value="XM_014036287.1"/>
</dbReference>
<dbReference type="EMBL" id="KK105372">
    <property type="protein sequence ID" value="KIY92721.1"/>
    <property type="molecule type" value="Genomic_DNA"/>
</dbReference>
<feature type="compositionally biased region" description="Low complexity" evidence="1">
    <location>
        <begin position="55"/>
        <end position="76"/>
    </location>
</feature>
<gene>
    <name evidence="2" type="ORF">MNEG_15242</name>
</gene>
<protein>
    <submittedName>
        <fullName evidence="2">Uncharacterized protein</fullName>
    </submittedName>
</protein>
<organism evidence="2 3">
    <name type="scientific">Monoraphidium neglectum</name>
    <dbReference type="NCBI Taxonomy" id="145388"/>
    <lineage>
        <taxon>Eukaryota</taxon>
        <taxon>Viridiplantae</taxon>
        <taxon>Chlorophyta</taxon>
        <taxon>core chlorophytes</taxon>
        <taxon>Chlorophyceae</taxon>
        <taxon>CS clade</taxon>
        <taxon>Sphaeropleales</taxon>
        <taxon>Selenastraceae</taxon>
        <taxon>Monoraphidium</taxon>
    </lineage>
</organism>
<sequence>MQVEKQTAALRDAISRPLMRAADLLKKDIHDHDDELDEEGARAPMIYLGAEGAPHHSSSASASRRASRAAPPSRRASLPHGDDRPPPTGSGGGYEKL</sequence>
<dbReference type="Proteomes" id="UP000054498">
    <property type="component" value="Unassembled WGS sequence"/>
</dbReference>
<proteinExistence type="predicted"/>
<feature type="region of interest" description="Disordered" evidence="1">
    <location>
        <begin position="35"/>
        <end position="97"/>
    </location>
</feature>
<name>A0A0D2LSG5_9CHLO</name>
<dbReference type="GeneID" id="25732884"/>
<dbReference type="KEGG" id="mng:MNEG_15242"/>
<keyword evidence="3" id="KW-1185">Reference proteome</keyword>
<evidence type="ECO:0000313" key="3">
    <source>
        <dbReference type="Proteomes" id="UP000054498"/>
    </source>
</evidence>
<evidence type="ECO:0000313" key="2">
    <source>
        <dbReference type="EMBL" id="KIY92721.1"/>
    </source>
</evidence>